<dbReference type="InterPro" id="IPR009057">
    <property type="entry name" value="Homeodomain-like_sf"/>
</dbReference>
<evidence type="ECO:0000313" key="4">
    <source>
        <dbReference type="EMBL" id="SFJ87407.1"/>
    </source>
</evidence>
<dbReference type="Gene3D" id="1.10.357.10">
    <property type="entry name" value="Tetracycline Repressor, domain 2"/>
    <property type="match status" value="1"/>
</dbReference>
<protein>
    <submittedName>
        <fullName evidence="4">Transcriptional regulator, TetR family</fullName>
    </submittedName>
</protein>
<reference evidence="4 5" key="1">
    <citation type="submission" date="2016-10" db="EMBL/GenBank/DDBJ databases">
        <authorList>
            <person name="Varghese N."/>
            <person name="Submissions S."/>
        </authorList>
    </citation>
    <scope>NUCLEOTIDE SEQUENCE [LARGE SCALE GENOMIC DNA]</scope>
    <source>
        <strain evidence="4 5">22B</strain>
    </source>
</reference>
<dbReference type="RefSeq" id="WP_074839119.1">
    <property type="nucleotide sequence ID" value="NZ_CP047056.1"/>
</dbReference>
<dbReference type="AlphaFoldDB" id="A0A662Z7D5"/>
<feature type="DNA-binding region" description="H-T-H motif" evidence="2">
    <location>
        <begin position="37"/>
        <end position="56"/>
    </location>
</feature>
<name>A0A662Z7D5_9GAMM</name>
<accession>A0A662Z7D5</accession>
<dbReference type="GO" id="GO:0003677">
    <property type="term" value="F:DNA binding"/>
    <property type="evidence" value="ECO:0007669"/>
    <property type="project" value="UniProtKB-UniRule"/>
</dbReference>
<dbReference type="PROSITE" id="PS50977">
    <property type="entry name" value="HTH_TETR_2"/>
    <property type="match status" value="1"/>
</dbReference>
<sequence>MSSFKRARTKEQFEERKEKIVSIAMDLYDKDGYGAVNFSTISKLTNFTRPAIYSYFKNPDDILIYVLGKDFCSLNRYLEDKLESTDFLGVAEFTDVIYNGIISYPRMLKMLSINYSIIELGCTEDELITFKSYIMRTFELLGLYVSKFFSHVSEEQKVDFEFLIFTFISSVYIITHPSQRQTKAIKRNNDTFTVPAFEHLCKEGIKAIVKTLANN</sequence>
<keyword evidence="5" id="KW-1185">Reference proteome</keyword>
<dbReference type="Pfam" id="PF00440">
    <property type="entry name" value="TetR_N"/>
    <property type="match status" value="1"/>
</dbReference>
<evidence type="ECO:0000256" key="1">
    <source>
        <dbReference type="ARBA" id="ARBA00023125"/>
    </source>
</evidence>
<proteinExistence type="predicted"/>
<evidence type="ECO:0000259" key="3">
    <source>
        <dbReference type="PROSITE" id="PS50977"/>
    </source>
</evidence>
<organism evidence="4 5">
    <name type="scientific">Succinivibrio dextrinosolvens</name>
    <dbReference type="NCBI Taxonomy" id="83771"/>
    <lineage>
        <taxon>Bacteria</taxon>
        <taxon>Pseudomonadati</taxon>
        <taxon>Pseudomonadota</taxon>
        <taxon>Gammaproteobacteria</taxon>
        <taxon>Aeromonadales</taxon>
        <taxon>Succinivibrionaceae</taxon>
        <taxon>Succinivibrio</taxon>
    </lineage>
</organism>
<dbReference type="Pfam" id="PF17929">
    <property type="entry name" value="TetR_C_34"/>
    <property type="match status" value="1"/>
</dbReference>
<dbReference type="EMBL" id="FOSF01000005">
    <property type="protein sequence ID" value="SFJ87407.1"/>
    <property type="molecule type" value="Genomic_DNA"/>
</dbReference>
<keyword evidence="1 2" id="KW-0238">DNA-binding</keyword>
<dbReference type="InterPro" id="IPR001647">
    <property type="entry name" value="HTH_TetR"/>
</dbReference>
<evidence type="ECO:0000313" key="5">
    <source>
        <dbReference type="Proteomes" id="UP000243374"/>
    </source>
</evidence>
<feature type="domain" description="HTH tetR-type" evidence="3">
    <location>
        <begin position="14"/>
        <end position="74"/>
    </location>
</feature>
<dbReference type="OrthoDB" id="270177at2"/>
<dbReference type="SUPFAM" id="SSF46689">
    <property type="entry name" value="Homeodomain-like"/>
    <property type="match status" value="1"/>
</dbReference>
<evidence type="ECO:0000256" key="2">
    <source>
        <dbReference type="PROSITE-ProRule" id="PRU00335"/>
    </source>
</evidence>
<gene>
    <name evidence="4" type="ORF">SAMN04487865_100556</name>
</gene>
<dbReference type="InterPro" id="IPR041483">
    <property type="entry name" value="TetR_C_34"/>
</dbReference>
<dbReference type="Proteomes" id="UP000243374">
    <property type="component" value="Unassembled WGS sequence"/>
</dbReference>
<dbReference type="PRINTS" id="PR00455">
    <property type="entry name" value="HTHTETR"/>
</dbReference>